<dbReference type="EMBL" id="JAPQKO010000007">
    <property type="protein sequence ID" value="KAJ5152454.1"/>
    <property type="molecule type" value="Genomic_DNA"/>
</dbReference>
<dbReference type="Proteomes" id="UP001146351">
    <property type="component" value="Unassembled WGS sequence"/>
</dbReference>
<feature type="region of interest" description="Disordered" evidence="1">
    <location>
        <begin position="63"/>
        <end position="88"/>
    </location>
</feature>
<feature type="domain" description="Transposase Tc1-like" evidence="2">
    <location>
        <begin position="86"/>
        <end position="153"/>
    </location>
</feature>
<feature type="compositionally biased region" description="Polar residues" evidence="1">
    <location>
        <begin position="63"/>
        <end position="73"/>
    </location>
</feature>
<evidence type="ECO:0000313" key="4">
    <source>
        <dbReference type="Proteomes" id="UP001146351"/>
    </source>
</evidence>
<reference evidence="3" key="1">
    <citation type="submission" date="2022-11" db="EMBL/GenBank/DDBJ databases">
        <authorList>
            <person name="Petersen C."/>
        </authorList>
    </citation>
    <scope>NUCLEOTIDE SEQUENCE</scope>
    <source>
        <strain evidence="3">IBT 21917</strain>
    </source>
</reference>
<protein>
    <recommendedName>
        <fullName evidence="2">Transposase Tc1-like domain-containing protein</fullName>
    </recommendedName>
</protein>
<gene>
    <name evidence="3" type="ORF">N7492_009734</name>
</gene>
<dbReference type="Pfam" id="PF01498">
    <property type="entry name" value="HTH_Tnp_Tc3_2"/>
    <property type="match status" value="1"/>
</dbReference>
<dbReference type="GO" id="GO:0006313">
    <property type="term" value="P:DNA transposition"/>
    <property type="evidence" value="ECO:0007669"/>
    <property type="project" value="InterPro"/>
</dbReference>
<evidence type="ECO:0000259" key="2">
    <source>
        <dbReference type="Pfam" id="PF01498"/>
    </source>
</evidence>
<dbReference type="AlphaFoldDB" id="A0A9W9LF80"/>
<dbReference type="Gene3D" id="3.30.420.10">
    <property type="entry name" value="Ribonuclease H-like superfamily/Ribonuclease H"/>
    <property type="match status" value="2"/>
</dbReference>
<sequence length="1067" mass="121936">MPPIRTARAPVRPPRRRNCELDPYIRTKLVELRQTAGWTFKEIHAKYPSIPISTIKSTVYRASQRVENQTSPRSGRPRSLDDDDKSKLLHSIDENPRVTYEELIATVDFKAYRSTIWRLLHEEGRRKWLVLDRPALTPYHASKRLEWAQTYRDYTPEDWDRVFWSDECTVERGIGERREYTFTPPSKQIQARDIRGLPTKASVVREALPNIGVEVMDWPPKSPDLNPIENLWTLLKDKIYKLCPELKAQQAWDQLDLGVIQNLSATMPHRVQAIIEAEGTDRIFEGCLCWIALAPAPELTLNLGFVIPTDEAERNPVEKGTMREFLLGISIKGEFFSIERIPRIVRPGNISEDYRRYLLLQTVFLQAFLTDLSENFQDEATQAIEKLQKHEAAGRSSRQHADRRMRKTEAIIGCRFPDTSNDNEKRHNQAIWLISRLLSEERASRLGAIFSSNDRLRLSTYVYLMSYLEDDDASLARGQAARPSSSMVTDRIPPTRRGEETSSAQESQPRGISSDRHRPCLTRGLWERMRVPRRMFALLCCLKSDGITEVLLQRMMQPTKIWESNGSLQLRSVPEVGILTYCLASGNVFDYLLLLVAQGLVHEHPGGPEKKTFAIPAEMRREYGPSVSEMQELQWSRLALVCHAFPGHWEEPRFSDHGRMLLPQLEFAFDYCTGVPDLVVKNPGGGYKVVLALILSTRLHESAWREKAITAVAHILAAEPGFTESEHLYLRGLWETQRDELHRRLEPAHEAPVLDPRSPDARSNCMLGTRLRLRAQAVLLKGDSSHLDQALGLLGRFQTWNPALPTVMERLEIQRQEFVRGQILRGQGQFVEAANRFQSLVDCLEDQYDTTGCNVRSQWVGTLCELRAFDEAVRIARGALNGWEDSVRKDLPGANERQGPLLRLTLAEALCSEAIANRDLSHLPPHLSESITLFGQLETEYRSMPTTSLPATRLERLRVILGQAIIAHVWCVDNPRAVEGWVAVLHDVEGCRNDGLITRFLEKTVYYALSDLAIRRNDYCEARQMLQKINGQTDKFQREHWWTCVGTDFVSLLRDSLTAHSLISGIE</sequence>
<reference evidence="3" key="2">
    <citation type="journal article" date="2023" name="IMA Fungus">
        <title>Comparative genomic study of the Penicillium genus elucidates a diverse pangenome and 15 lateral gene transfer events.</title>
        <authorList>
            <person name="Petersen C."/>
            <person name="Sorensen T."/>
            <person name="Nielsen M.R."/>
            <person name="Sondergaard T.E."/>
            <person name="Sorensen J.L."/>
            <person name="Fitzpatrick D.A."/>
            <person name="Frisvad J.C."/>
            <person name="Nielsen K.L."/>
        </authorList>
    </citation>
    <scope>NUCLEOTIDE SEQUENCE</scope>
    <source>
        <strain evidence="3">IBT 21917</strain>
    </source>
</reference>
<comment type="caution">
    <text evidence="3">The sequence shown here is derived from an EMBL/GenBank/DDBJ whole genome shotgun (WGS) entry which is preliminary data.</text>
</comment>
<evidence type="ECO:0000313" key="3">
    <source>
        <dbReference type="EMBL" id="KAJ5152454.1"/>
    </source>
</evidence>
<dbReference type="InterPro" id="IPR036397">
    <property type="entry name" value="RNaseH_sf"/>
</dbReference>
<dbReference type="GO" id="GO:0015074">
    <property type="term" value="P:DNA integration"/>
    <property type="evidence" value="ECO:0007669"/>
    <property type="project" value="InterPro"/>
</dbReference>
<organism evidence="3 4">
    <name type="scientific">Penicillium capsulatum</name>
    <dbReference type="NCBI Taxonomy" id="69766"/>
    <lineage>
        <taxon>Eukaryota</taxon>
        <taxon>Fungi</taxon>
        <taxon>Dikarya</taxon>
        <taxon>Ascomycota</taxon>
        <taxon>Pezizomycotina</taxon>
        <taxon>Eurotiomycetes</taxon>
        <taxon>Eurotiomycetidae</taxon>
        <taxon>Eurotiales</taxon>
        <taxon>Aspergillaceae</taxon>
        <taxon>Penicillium</taxon>
    </lineage>
</organism>
<accession>A0A9W9LF80</accession>
<evidence type="ECO:0000256" key="1">
    <source>
        <dbReference type="SAM" id="MobiDB-lite"/>
    </source>
</evidence>
<feature type="compositionally biased region" description="Basic and acidic residues" evidence="1">
    <location>
        <begin position="78"/>
        <end position="88"/>
    </location>
</feature>
<feature type="compositionally biased region" description="Polar residues" evidence="1">
    <location>
        <begin position="501"/>
        <end position="511"/>
    </location>
</feature>
<dbReference type="GO" id="GO:0003677">
    <property type="term" value="F:DNA binding"/>
    <property type="evidence" value="ECO:0007669"/>
    <property type="project" value="InterPro"/>
</dbReference>
<name>A0A9W9LF80_9EURO</name>
<keyword evidence="4" id="KW-1185">Reference proteome</keyword>
<dbReference type="OrthoDB" id="4737581at2759"/>
<proteinExistence type="predicted"/>
<dbReference type="InterPro" id="IPR002492">
    <property type="entry name" value="Transposase_Tc1-like"/>
</dbReference>
<feature type="region of interest" description="Disordered" evidence="1">
    <location>
        <begin position="478"/>
        <end position="516"/>
    </location>
</feature>